<protein>
    <submittedName>
        <fullName evidence="1">LysM domain protein</fullName>
    </submittedName>
</protein>
<feature type="non-terminal residue" evidence="1">
    <location>
        <position position="143"/>
    </location>
</feature>
<reference evidence="1" key="1">
    <citation type="journal article" date="2013" name="Environ. Microbiol.">
        <title>Microbiota from the distal guts of lean and obese adolescents exhibit partial functional redundancy besides clear differences in community structure.</title>
        <authorList>
            <person name="Ferrer M."/>
            <person name="Ruiz A."/>
            <person name="Lanza F."/>
            <person name="Haange S.B."/>
            <person name="Oberbach A."/>
            <person name="Till H."/>
            <person name="Bargiela R."/>
            <person name="Campoy C."/>
            <person name="Segura M.T."/>
            <person name="Richter M."/>
            <person name="von Bergen M."/>
            <person name="Seifert J."/>
            <person name="Suarez A."/>
        </authorList>
    </citation>
    <scope>NUCLEOTIDE SEQUENCE</scope>
</reference>
<dbReference type="AlphaFoldDB" id="K1SI09"/>
<name>K1SI09_9ZZZZ</name>
<gene>
    <name evidence="1" type="ORF">OBE_12599</name>
</gene>
<evidence type="ECO:0000313" key="1">
    <source>
        <dbReference type="EMBL" id="EKC53420.1"/>
    </source>
</evidence>
<comment type="caution">
    <text evidence="1">The sequence shown here is derived from an EMBL/GenBank/DDBJ whole genome shotgun (WGS) entry which is preliminary data.</text>
</comment>
<organism evidence="1">
    <name type="scientific">human gut metagenome</name>
    <dbReference type="NCBI Taxonomy" id="408170"/>
    <lineage>
        <taxon>unclassified sequences</taxon>
        <taxon>metagenomes</taxon>
        <taxon>organismal metagenomes</taxon>
    </lineage>
</organism>
<dbReference type="EMBL" id="AJWZ01008687">
    <property type="protein sequence ID" value="EKC53420.1"/>
    <property type="molecule type" value="Genomic_DNA"/>
</dbReference>
<sequence>MRNCESIIFIIEKGTHDVLSIPWTPQKIKFRSGGQNFAEYDIMDLGTIQEPTGTGVRSIRWDDGILPGRMQANMPWQNGAWQAPVNFQGMFSMWKANKTVLTILITGTPICMDVHLSDYDITYQDGFGSYHYYIEFTDCVKPT</sequence>
<accession>K1SI09</accession>
<proteinExistence type="predicted"/>